<comment type="caution">
    <text evidence="1">The sequence shown here is derived from an EMBL/GenBank/DDBJ whole genome shotgun (WGS) entry which is preliminary data.</text>
</comment>
<gene>
    <name evidence="1" type="ORF">CCHLO57077_00012407</name>
</gene>
<protein>
    <submittedName>
        <fullName evidence="1">Uncharacterized protein</fullName>
    </submittedName>
</protein>
<dbReference type="AlphaFoldDB" id="A0AA35MCU7"/>
<dbReference type="EMBL" id="CABFNP030001250">
    <property type="protein sequence ID" value="CAI6094325.1"/>
    <property type="molecule type" value="Genomic_DNA"/>
</dbReference>
<evidence type="ECO:0000313" key="1">
    <source>
        <dbReference type="EMBL" id="CAI6094325.1"/>
    </source>
</evidence>
<evidence type="ECO:0000313" key="2">
    <source>
        <dbReference type="Proteomes" id="UP001160390"/>
    </source>
</evidence>
<dbReference type="Proteomes" id="UP001160390">
    <property type="component" value="Unassembled WGS sequence"/>
</dbReference>
<proteinExistence type="predicted"/>
<organism evidence="1 2">
    <name type="scientific">Clonostachys chloroleuca</name>
    <dbReference type="NCBI Taxonomy" id="1926264"/>
    <lineage>
        <taxon>Eukaryota</taxon>
        <taxon>Fungi</taxon>
        <taxon>Dikarya</taxon>
        <taxon>Ascomycota</taxon>
        <taxon>Pezizomycotina</taxon>
        <taxon>Sordariomycetes</taxon>
        <taxon>Hypocreomycetidae</taxon>
        <taxon>Hypocreales</taxon>
        <taxon>Bionectriaceae</taxon>
        <taxon>Clonostachys</taxon>
    </lineage>
</organism>
<sequence length="105" mass="12055">MLCSEIEGQSSFSWTVAFFSNSPDRTGLYRYYHTETSALTDDYPRLDRLSKSGLELLQSERKLDDPVTSRTFLEMSTGTIFTSDPRITTQILSTRGVNIRWFSLI</sequence>
<reference evidence="1" key="1">
    <citation type="submission" date="2023-01" db="EMBL/GenBank/DDBJ databases">
        <authorList>
            <person name="Piombo E."/>
        </authorList>
    </citation>
    <scope>NUCLEOTIDE SEQUENCE</scope>
</reference>
<keyword evidence="2" id="KW-1185">Reference proteome</keyword>
<name>A0AA35MCU7_9HYPO</name>
<accession>A0AA35MCU7</accession>